<dbReference type="Proteomes" id="UP000472263">
    <property type="component" value="Chromosome 14"/>
</dbReference>
<evidence type="ECO:0000256" key="4">
    <source>
        <dbReference type="ARBA" id="ARBA00012483"/>
    </source>
</evidence>
<dbReference type="SUPFAM" id="SSF57850">
    <property type="entry name" value="RING/U-box"/>
    <property type="match status" value="1"/>
</dbReference>
<evidence type="ECO:0000256" key="9">
    <source>
        <dbReference type="ARBA" id="ARBA00022786"/>
    </source>
</evidence>
<evidence type="ECO:0000256" key="17">
    <source>
        <dbReference type="ARBA" id="ARBA00075536"/>
    </source>
</evidence>
<organism evidence="21 22">
    <name type="scientific">Myripristis murdjan</name>
    <name type="common">pinecone soldierfish</name>
    <dbReference type="NCBI Taxonomy" id="586833"/>
    <lineage>
        <taxon>Eukaryota</taxon>
        <taxon>Metazoa</taxon>
        <taxon>Chordata</taxon>
        <taxon>Craniata</taxon>
        <taxon>Vertebrata</taxon>
        <taxon>Euteleostomi</taxon>
        <taxon>Actinopterygii</taxon>
        <taxon>Neopterygii</taxon>
        <taxon>Teleostei</taxon>
        <taxon>Neoteleostei</taxon>
        <taxon>Acanthomorphata</taxon>
        <taxon>Holocentriformes</taxon>
        <taxon>Holocentridae</taxon>
        <taxon>Myripristis</taxon>
    </lineage>
</organism>
<dbReference type="GO" id="GO:0061630">
    <property type="term" value="F:ubiquitin protein ligase activity"/>
    <property type="evidence" value="ECO:0007669"/>
    <property type="project" value="UniProtKB-EC"/>
</dbReference>
<evidence type="ECO:0000313" key="22">
    <source>
        <dbReference type="Proteomes" id="UP000472263"/>
    </source>
</evidence>
<dbReference type="AlphaFoldDB" id="A0A667ZKP9"/>
<dbReference type="GO" id="GO:0005789">
    <property type="term" value="C:endoplasmic reticulum membrane"/>
    <property type="evidence" value="ECO:0007669"/>
    <property type="project" value="UniProtKB-SubCell"/>
</dbReference>
<keyword evidence="10" id="KW-0256">Endoplasmic reticulum</keyword>
<evidence type="ECO:0000256" key="15">
    <source>
        <dbReference type="ARBA" id="ARBA00063040"/>
    </source>
</evidence>
<dbReference type="PROSITE" id="PS50089">
    <property type="entry name" value="ZF_RING_2"/>
    <property type="match status" value="1"/>
</dbReference>
<reference evidence="21" key="1">
    <citation type="submission" date="2019-06" db="EMBL/GenBank/DDBJ databases">
        <authorList>
            <consortium name="Wellcome Sanger Institute Data Sharing"/>
        </authorList>
    </citation>
    <scope>NUCLEOTIDE SEQUENCE [LARGE SCALE GENOMIC DNA]</scope>
</reference>
<evidence type="ECO:0000256" key="18">
    <source>
        <dbReference type="PROSITE-ProRule" id="PRU00175"/>
    </source>
</evidence>
<reference evidence="21" key="2">
    <citation type="submission" date="2025-08" db="UniProtKB">
        <authorList>
            <consortium name="Ensembl"/>
        </authorList>
    </citation>
    <scope>IDENTIFICATION</scope>
</reference>
<evidence type="ECO:0000256" key="2">
    <source>
        <dbReference type="ARBA" id="ARBA00004477"/>
    </source>
</evidence>
<evidence type="ECO:0000256" key="14">
    <source>
        <dbReference type="ARBA" id="ARBA00057605"/>
    </source>
</evidence>
<comment type="function">
    <text evidence="14">E3 ubiquitin-protein ligase that plays a key role in endosome organization by retaining vesicles in the perinuclear cloud. Acts as a platform for perinuclear positioning of the endosomal system by mediating ubiquitination of SQSTM1 through interaction with the ubiquitin conjugating enzyme UBE2J1. Ubiquitinated SQSTM1 attracts specific vesicle-associated adapters, forming a molecular bridge that restrains cognate vesicles in the perinuclear region and organizes the endosomal pathway for efficient cargo transport. Also acts as a regulator of type I interferon production in response to viral infection by mediating the formation of 'Lys-11'-linked polyubiquitin chains on TMEM173/STING, leading to stabilize TMEM173/STING. Also required to limit type I interferon response by promoting autophagic degradation of IRF3.</text>
</comment>
<comment type="catalytic activity">
    <reaction evidence="1">
        <text>S-ubiquitinyl-[E2 ubiquitin-conjugating enzyme]-L-cysteine + [acceptor protein]-L-lysine = [E2 ubiquitin-conjugating enzyme]-L-cysteine + N(6)-ubiquitinyl-[acceptor protein]-L-lysine.</text>
        <dbReference type="EC" id="2.3.2.27"/>
    </reaction>
</comment>
<dbReference type="EC" id="2.3.2.27" evidence="4"/>
<name>A0A667ZKP9_9TELE</name>
<dbReference type="GO" id="GO:0008270">
    <property type="term" value="F:zinc ion binding"/>
    <property type="evidence" value="ECO:0007669"/>
    <property type="project" value="UniProtKB-KW"/>
</dbReference>
<keyword evidence="12 19" id="KW-1133">Transmembrane helix</keyword>
<dbReference type="InParanoid" id="A0A667ZKP9"/>
<evidence type="ECO:0000256" key="12">
    <source>
        <dbReference type="ARBA" id="ARBA00022989"/>
    </source>
</evidence>
<dbReference type="Gene3D" id="3.30.40.10">
    <property type="entry name" value="Zinc/RING finger domain, C3HC4 (zinc finger)"/>
    <property type="match status" value="1"/>
</dbReference>
<evidence type="ECO:0000256" key="1">
    <source>
        <dbReference type="ARBA" id="ARBA00000900"/>
    </source>
</evidence>
<dbReference type="PANTHER" id="PTHR22696:SF1">
    <property type="entry name" value="E3 UBIQUITIN-PROTEIN LIGASE RNF26"/>
    <property type="match status" value="1"/>
</dbReference>
<evidence type="ECO:0000313" key="21">
    <source>
        <dbReference type="Ensembl" id="ENSMMDP00005033421.1"/>
    </source>
</evidence>
<keyword evidence="5" id="KW-0808">Transferase</keyword>
<feature type="domain" description="RING-type" evidence="20">
    <location>
        <begin position="397"/>
        <end position="440"/>
    </location>
</feature>
<dbReference type="Ensembl" id="ENSMMDT00005034162.1">
    <property type="protein sequence ID" value="ENSMMDP00005033421.1"/>
    <property type="gene ID" value="ENSMMDG00005015736.1"/>
</dbReference>
<evidence type="ECO:0000256" key="8">
    <source>
        <dbReference type="ARBA" id="ARBA00022771"/>
    </source>
</evidence>
<keyword evidence="22" id="KW-1185">Reference proteome</keyword>
<accession>A0A667ZKP9</accession>
<reference evidence="21" key="3">
    <citation type="submission" date="2025-09" db="UniProtKB">
        <authorList>
            <consortium name="Ensembl"/>
        </authorList>
    </citation>
    <scope>IDENTIFICATION</scope>
</reference>
<evidence type="ECO:0000256" key="3">
    <source>
        <dbReference type="ARBA" id="ARBA00004906"/>
    </source>
</evidence>
<keyword evidence="8 18" id="KW-0863">Zinc-finger</keyword>
<evidence type="ECO:0000256" key="16">
    <source>
        <dbReference type="ARBA" id="ARBA00067352"/>
    </source>
</evidence>
<comment type="subcellular location">
    <subcellularLocation>
        <location evidence="2">Endoplasmic reticulum membrane</location>
        <topology evidence="2">Multi-pass membrane protein</topology>
    </subcellularLocation>
</comment>
<evidence type="ECO:0000256" key="11">
    <source>
        <dbReference type="ARBA" id="ARBA00022833"/>
    </source>
</evidence>
<dbReference type="GeneTree" id="ENSGT00390000016584"/>
<dbReference type="Pfam" id="PF13920">
    <property type="entry name" value="zf-C3HC4_3"/>
    <property type="match status" value="1"/>
</dbReference>
<keyword evidence="11" id="KW-0862">Zinc</keyword>
<dbReference type="GO" id="GO:0016567">
    <property type="term" value="P:protein ubiquitination"/>
    <property type="evidence" value="ECO:0007669"/>
    <property type="project" value="TreeGrafter"/>
</dbReference>
<evidence type="ECO:0000256" key="5">
    <source>
        <dbReference type="ARBA" id="ARBA00022679"/>
    </source>
</evidence>
<keyword evidence="13 19" id="KW-0472">Membrane</keyword>
<dbReference type="PANTHER" id="PTHR22696">
    <property type="entry name" value="E3 UBIQUITIN-PROTEIN LIGASE RNF26"/>
    <property type="match status" value="1"/>
</dbReference>
<sequence>MDAVNFVSCAIGRCVDACCLLVDLILRIFSWLLHLLSNTGCSLHSLLVTLSSSTLVEYWNLALLFFLTVTEVVSSAAHGALHTLEGCLQTLGGVFESFKMVGHLSCHVAWRAKELMHRGLISGNYILRQTCEGLCIALSLVLYFVNTVVNMLLIGMQNCFSVFAGAWEAVAGPLHKAVELALTLLTFLYSCLVGASVLLWTPCQLVLDFLGALARVFITVFVVDAHGLLITVAIISLALLYLNPRLPLVVGRLSLRFVDMLPGVRGVQAAAQRLRVLLQERALAFQESHAGRPQQADGTRLPNTDLRAAGTLVNPTDAFLPLASDLSQLDSPQLGLAYLEGESASGSSDLRDSSSLAARTSTLPLSSALVGVEDGSSPPTDSRLLSLLKEQEERKKCVICQDRAKTVLLLPCRHLCLCRHCADILTQRRPLQQRCCPLCRQPITQNMDVFL</sequence>
<evidence type="ECO:0000256" key="13">
    <source>
        <dbReference type="ARBA" id="ARBA00023136"/>
    </source>
</evidence>
<gene>
    <name evidence="21" type="primary">RNF26</name>
</gene>
<comment type="subunit">
    <text evidence="15">Interacts with INCA1. Interacts with TMEM43, ENDOD1, TMEM33 and TMED1 to form a complex capable of modulating innate immune signaling through the cGAS-STING pathway. Interacts with UBE2J1; this interaction is important for SQSTM1 ubiquitination.</text>
</comment>
<feature type="transmembrane region" description="Helical" evidence="19">
    <location>
        <begin position="125"/>
        <end position="145"/>
    </location>
</feature>
<keyword evidence="6 19" id="KW-0812">Transmembrane</keyword>
<protein>
    <recommendedName>
        <fullName evidence="16">E3 ubiquitin-protein ligase RNF26</fullName>
        <ecNumber evidence="4">2.3.2.27</ecNumber>
    </recommendedName>
    <alternativeName>
        <fullName evidence="17">RING finger protein 26</fullName>
    </alternativeName>
</protein>
<proteinExistence type="predicted"/>
<evidence type="ECO:0000256" key="10">
    <source>
        <dbReference type="ARBA" id="ARBA00022824"/>
    </source>
</evidence>
<comment type="pathway">
    <text evidence="3">Protein modification; protein ubiquitination.</text>
</comment>
<feature type="transmembrane region" description="Helical" evidence="19">
    <location>
        <begin position="177"/>
        <end position="200"/>
    </location>
</feature>
<evidence type="ECO:0000256" key="7">
    <source>
        <dbReference type="ARBA" id="ARBA00022723"/>
    </source>
</evidence>
<keyword evidence="9" id="KW-0833">Ubl conjugation pathway</keyword>
<evidence type="ECO:0000256" key="6">
    <source>
        <dbReference type="ARBA" id="ARBA00022692"/>
    </source>
</evidence>
<feature type="transmembrane region" description="Helical" evidence="19">
    <location>
        <begin position="212"/>
        <end position="242"/>
    </location>
</feature>
<dbReference type="SMART" id="SM00184">
    <property type="entry name" value="RING"/>
    <property type="match status" value="1"/>
</dbReference>
<evidence type="ECO:0000259" key="20">
    <source>
        <dbReference type="PROSITE" id="PS50089"/>
    </source>
</evidence>
<dbReference type="InterPro" id="IPR013083">
    <property type="entry name" value="Znf_RING/FYVE/PHD"/>
</dbReference>
<dbReference type="GO" id="GO:0006511">
    <property type="term" value="P:ubiquitin-dependent protein catabolic process"/>
    <property type="evidence" value="ECO:0007669"/>
    <property type="project" value="TreeGrafter"/>
</dbReference>
<evidence type="ECO:0000256" key="19">
    <source>
        <dbReference type="SAM" id="Phobius"/>
    </source>
</evidence>
<keyword evidence="7" id="KW-0479">Metal-binding</keyword>
<dbReference type="FunFam" id="3.30.40.10:FF:000387">
    <property type="entry name" value="RING finger protein 26"/>
    <property type="match status" value="1"/>
</dbReference>
<dbReference type="InterPro" id="IPR001841">
    <property type="entry name" value="Znf_RING"/>
</dbReference>